<gene>
    <name evidence="5" type="ORF">SADUNF_Sadunf01G0147100</name>
</gene>
<name>A0A835NBD8_9ROSI</name>
<dbReference type="CDD" id="cd00167">
    <property type="entry name" value="SANT"/>
    <property type="match status" value="1"/>
</dbReference>
<evidence type="ECO:0000313" key="5">
    <source>
        <dbReference type="EMBL" id="KAF9689967.1"/>
    </source>
</evidence>
<dbReference type="Gene3D" id="1.10.10.60">
    <property type="entry name" value="Homeodomain-like"/>
    <property type="match status" value="1"/>
</dbReference>
<organism evidence="5 6">
    <name type="scientific">Salix dunnii</name>
    <dbReference type="NCBI Taxonomy" id="1413687"/>
    <lineage>
        <taxon>Eukaryota</taxon>
        <taxon>Viridiplantae</taxon>
        <taxon>Streptophyta</taxon>
        <taxon>Embryophyta</taxon>
        <taxon>Tracheophyta</taxon>
        <taxon>Spermatophyta</taxon>
        <taxon>Magnoliopsida</taxon>
        <taxon>eudicotyledons</taxon>
        <taxon>Gunneridae</taxon>
        <taxon>Pentapetalae</taxon>
        <taxon>rosids</taxon>
        <taxon>fabids</taxon>
        <taxon>Malpighiales</taxon>
        <taxon>Salicaceae</taxon>
        <taxon>Saliceae</taxon>
        <taxon>Salix</taxon>
    </lineage>
</organism>
<evidence type="ECO:0000256" key="2">
    <source>
        <dbReference type="ARBA" id="ARBA00023242"/>
    </source>
</evidence>
<protein>
    <submittedName>
        <fullName evidence="5">Uncharacterized protein</fullName>
    </submittedName>
</protein>
<evidence type="ECO:0000259" key="4">
    <source>
        <dbReference type="PROSITE" id="PS51294"/>
    </source>
</evidence>
<dbReference type="GO" id="GO:0005634">
    <property type="term" value="C:nucleus"/>
    <property type="evidence" value="ECO:0007669"/>
    <property type="project" value="UniProtKB-SubCell"/>
</dbReference>
<dbReference type="PROSITE" id="PS51294">
    <property type="entry name" value="HTH_MYB"/>
    <property type="match status" value="1"/>
</dbReference>
<dbReference type="Pfam" id="PF00249">
    <property type="entry name" value="Myb_DNA-binding"/>
    <property type="match status" value="1"/>
</dbReference>
<sequence>MATMKKESAKPMERGAWTAEEDRKLAEVIEIHGAKRWRTVASRAGKQIEDSNREGQKIEKKTAEFNLELKEDNNPRNGSEEGSNVNFNIDDFFDFSDEDPLNLERMSRFLEMHEA</sequence>
<comment type="subcellular location">
    <subcellularLocation>
        <location evidence="1">Nucleus</location>
    </subcellularLocation>
</comment>
<accession>A0A835NBD8</accession>
<feature type="domain" description="Myb-like" evidence="3">
    <location>
        <begin position="9"/>
        <end position="61"/>
    </location>
</feature>
<evidence type="ECO:0000313" key="6">
    <source>
        <dbReference type="Proteomes" id="UP000657918"/>
    </source>
</evidence>
<dbReference type="SMART" id="SM00717">
    <property type="entry name" value="SANT"/>
    <property type="match status" value="1"/>
</dbReference>
<feature type="domain" description="HTH myb-type" evidence="4">
    <location>
        <begin position="14"/>
        <end position="45"/>
    </location>
</feature>
<comment type="caution">
    <text evidence="5">The sequence shown here is derived from an EMBL/GenBank/DDBJ whole genome shotgun (WGS) entry which is preliminary data.</text>
</comment>
<dbReference type="InterPro" id="IPR001005">
    <property type="entry name" value="SANT/Myb"/>
</dbReference>
<dbReference type="PROSITE" id="PS50090">
    <property type="entry name" value="MYB_LIKE"/>
    <property type="match status" value="1"/>
</dbReference>
<evidence type="ECO:0000259" key="3">
    <source>
        <dbReference type="PROSITE" id="PS50090"/>
    </source>
</evidence>
<dbReference type="SUPFAM" id="SSF46689">
    <property type="entry name" value="Homeodomain-like"/>
    <property type="match status" value="1"/>
</dbReference>
<dbReference type="InterPro" id="IPR017930">
    <property type="entry name" value="Myb_dom"/>
</dbReference>
<dbReference type="AlphaFoldDB" id="A0A835NBD8"/>
<dbReference type="EMBL" id="JADGMS010000001">
    <property type="protein sequence ID" value="KAF9689967.1"/>
    <property type="molecule type" value="Genomic_DNA"/>
</dbReference>
<keyword evidence="2" id="KW-0539">Nucleus</keyword>
<dbReference type="OrthoDB" id="1681003at2759"/>
<reference evidence="5 6" key="1">
    <citation type="submission" date="2020-10" db="EMBL/GenBank/DDBJ databases">
        <title>Plant Genome Project.</title>
        <authorList>
            <person name="Zhang R.-G."/>
        </authorList>
    </citation>
    <scope>NUCLEOTIDE SEQUENCE [LARGE SCALE GENOMIC DNA]</scope>
    <source>
        <strain evidence="5">FAFU-HL-1</strain>
        <tissue evidence="5">Leaf</tissue>
    </source>
</reference>
<keyword evidence="6" id="KW-1185">Reference proteome</keyword>
<evidence type="ECO:0000256" key="1">
    <source>
        <dbReference type="ARBA" id="ARBA00004123"/>
    </source>
</evidence>
<dbReference type="InterPro" id="IPR009057">
    <property type="entry name" value="Homeodomain-like_sf"/>
</dbReference>
<dbReference type="Proteomes" id="UP000657918">
    <property type="component" value="Unassembled WGS sequence"/>
</dbReference>
<proteinExistence type="predicted"/>